<evidence type="ECO:0000313" key="10">
    <source>
        <dbReference type="EMBL" id="CAD7654674.1"/>
    </source>
</evidence>
<comment type="subcellular location">
    <subcellularLocation>
        <location evidence="2 9">Membrane</location>
        <topology evidence="2 9">Multi-pass membrane protein</topology>
    </subcellularLocation>
</comment>
<feature type="transmembrane region" description="Helical" evidence="9">
    <location>
        <begin position="62"/>
        <end position="84"/>
    </location>
</feature>
<evidence type="ECO:0000313" key="11">
    <source>
        <dbReference type="Proteomes" id="UP000728032"/>
    </source>
</evidence>
<feature type="transmembrane region" description="Helical" evidence="9">
    <location>
        <begin position="155"/>
        <end position="172"/>
    </location>
</feature>
<dbReference type="GO" id="GO:0016020">
    <property type="term" value="C:membrane"/>
    <property type="evidence" value="ECO:0007669"/>
    <property type="project" value="UniProtKB-SubCell"/>
</dbReference>
<dbReference type="PANTHER" id="PTHR23137:SF6">
    <property type="entry name" value="VESICLE TRANSPORT PROTEIN"/>
    <property type="match status" value="1"/>
</dbReference>
<dbReference type="AlphaFoldDB" id="A0A7R9QQL4"/>
<dbReference type="OrthoDB" id="73614at2759"/>
<keyword evidence="11" id="KW-1185">Reference proteome</keyword>
<dbReference type="EMBL" id="CAJPVJ010008339">
    <property type="protein sequence ID" value="CAG2171861.1"/>
    <property type="molecule type" value="Genomic_DNA"/>
</dbReference>
<dbReference type="GO" id="GO:0015031">
    <property type="term" value="P:protein transport"/>
    <property type="evidence" value="ECO:0007669"/>
    <property type="project" value="UniProtKB-KW"/>
</dbReference>
<sequence>MDKIRQTLGSSGESTDDSNDSFFPSLSWSTRIQGFVICFILGFVLSIIGGACIALPKGLILFAFFYTLGNVTSMASTMFLMGPFRQIRTMFAKTRIIATLAVFLFMILTLMAGLWWRKVGLAIIFCILQFLAFTCTMFLMGPFRQIRTMFAKTRIIATLAVFLFMILTLMAGLWWRKVGLAIIFCILQFLAFTWY</sequence>
<comment type="similarity">
    <text evidence="8 9">Belongs to the SFT2 family.</text>
</comment>
<evidence type="ECO:0000256" key="3">
    <source>
        <dbReference type="ARBA" id="ARBA00022448"/>
    </source>
</evidence>
<keyword evidence="3 9" id="KW-0813">Transport</keyword>
<organism evidence="10">
    <name type="scientific">Oppiella nova</name>
    <dbReference type="NCBI Taxonomy" id="334625"/>
    <lineage>
        <taxon>Eukaryota</taxon>
        <taxon>Metazoa</taxon>
        <taxon>Ecdysozoa</taxon>
        <taxon>Arthropoda</taxon>
        <taxon>Chelicerata</taxon>
        <taxon>Arachnida</taxon>
        <taxon>Acari</taxon>
        <taxon>Acariformes</taxon>
        <taxon>Sarcoptiformes</taxon>
        <taxon>Oribatida</taxon>
        <taxon>Brachypylina</taxon>
        <taxon>Oppioidea</taxon>
        <taxon>Oppiidae</taxon>
        <taxon>Oppiella</taxon>
    </lineage>
</organism>
<accession>A0A7R9QQL4</accession>
<evidence type="ECO:0000256" key="7">
    <source>
        <dbReference type="ARBA" id="ARBA00023136"/>
    </source>
</evidence>
<feature type="transmembrane region" description="Helical" evidence="9">
    <location>
        <begin position="122"/>
        <end position="143"/>
    </location>
</feature>
<protein>
    <recommendedName>
        <fullName evidence="9">Vesicle transport protein</fullName>
    </recommendedName>
</protein>
<evidence type="ECO:0000256" key="5">
    <source>
        <dbReference type="ARBA" id="ARBA00022927"/>
    </source>
</evidence>
<feature type="transmembrane region" description="Helical" evidence="9">
    <location>
        <begin position="35"/>
        <end position="56"/>
    </location>
</feature>
<name>A0A7R9QQL4_9ACAR</name>
<dbReference type="PANTHER" id="PTHR23137">
    <property type="entry name" value="VESICLE TRANSPORT PROTEIN-RELATED"/>
    <property type="match status" value="1"/>
</dbReference>
<keyword evidence="5 9" id="KW-0653">Protein transport</keyword>
<dbReference type="InterPro" id="IPR007305">
    <property type="entry name" value="Vesicle_transpt_Got1/SFT2"/>
</dbReference>
<reference evidence="10" key="1">
    <citation type="submission" date="2020-11" db="EMBL/GenBank/DDBJ databases">
        <authorList>
            <person name="Tran Van P."/>
        </authorList>
    </citation>
    <scope>NUCLEOTIDE SEQUENCE</scope>
</reference>
<dbReference type="InterPro" id="IPR011691">
    <property type="entry name" value="Vesicle_transpt_SFT2"/>
</dbReference>
<evidence type="ECO:0000256" key="9">
    <source>
        <dbReference type="RuleBase" id="RU363111"/>
    </source>
</evidence>
<evidence type="ECO:0000256" key="6">
    <source>
        <dbReference type="ARBA" id="ARBA00022989"/>
    </source>
</evidence>
<comment type="function">
    <text evidence="1 9">May be involved in fusion of retrograde transport vesicles derived from an endocytic compartment with the Golgi complex.</text>
</comment>
<dbReference type="Proteomes" id="UP000728032">
    <property type="component" value="Unassembled WGS sequence"/>
</dbReference>
<gene>
    <name evidence="10" type="ORF">ONB1V03_LOCUS11320</name>
</gene>
<comment type="caution">
    <text evidence="9">Lacks conserved residue(s) required for the propagation of feature annotation.</text>
</comment>
<keyword evidence="7 9" id="KW-0472">Membrane</keyword>
<feature type="non-terminal residue" evidence="10">
    <location>
        <position position="1"/>
    </location>
</feature>
<feature type="transmembrane region" description="Helical" evidence="9">
    <location>
        <begin position="96"/>
        <end position="116"/>
    </location>
</feature>
<dbReference type="GO" id="GO:0005737">
    <property type="term" value="C:cytoplasm"/>
    <property type="evidence" value="ECO:0007669"/>
    <property type="project" value="UniProtKB-ARBA"/>
</dbReference>
<keyword evidence="6 9" id="KW-1133">Transmembrane helix</keyword>
<dbReference type="EMBL" id="OC923164">
    <property type="protein sequence ID" value="CAD7654674.1"/>
    <property type="molecule type" value="Genomic_DNA"/>
</dbReference>
<keyword evidence="4 9" id="KW-0812">Transmembrane</keyword>
<evidence type="ECO:0000256" key="4">
    <source>
        <dbReference type="ARBA" id="ARBA00022692"/>
    </source>
</evidence>
<dbReference type="GO" id="GO:0012505">
    <property type="term" value="C:endomembrane system"/>
    <property type="evidence" value="ECO:0007669"/>
    <property type="project" value="UniProtKB-ARBA"/>
</dbReference>
<dbReference type="GO" id="GO:0016192">
    <property type="term" value="P:vesicle-mediated transport"/>
    <property type="evidence" value="ECO:0007669"/>
    <property type="project" value="InterPro"/>
</dbReference>
<proteinExistence type="inferred from homology"/>
<evidence type="ECO:0000256" key="2">
    <source>
        <dbReference type="ARBA" id="ARBA00004141"/>
    </source>
</evidence>
<feature type="transmembrane region" description="Helical" evidence="9">
    <location>
        <begin position="178"/>
        <end position="194"/>
    </location>
</feature>
<evidence type="ECO:0000256" key="8">
    <source>
        <dbReference type="ARBA" id="ARBA00025800"/>
    </source>
</evidence>
<evidence type="ECO:0000256" key="1">
    <source>
        <dbReference type="ARBA" id="ARBA00003566"/>
    </source>
</evidence>
<dbReference type="Pfam" id="PF04178">
    <property type="entry name" value="Got1"/>
    <property type="match status" value="1"/>
</dbReference>